<reference evidence="3 4" key="1">
    <citation type="submission" date="2018-04" db="EMBL/GenBank/DDBJ databases">
        <title>Complete genome sequence of the nitrogen-fixing bacterium Azospirillum humicireducens type strain SgZ-5.</title>
        <authorList>
            <person name="Yu Z."/>
        </authorList>
    </citation>
    <scope>NUCLEOTIDE SEQUENCE [LARGE SCALE GENOMIC DNA]</scope>
    <source>
        <strain evidence="3 4">SgZ-5</strain>
        <plasmid evidence="3 4">pYZ4</plasmid>
    </source>
</reference>
<feature type="domain" description="Gfo/Idh/MocA-like oxidoreductase N-terminal" evidence="1">
    <location>
        <begin position="4"/>
        <end position="125"/>
    </location>
</feature>
<dbReference type="InterPro" id="IPR000683">
    <property type="entry name" value="Gfo/Idh/MocA-like_OxRdtase_N"/>
</dbReference>
<dbReference type="InterPro" id="IPR052515">
    <property type="entry name" value="Gfo/Idh/MocA_Oxidoreductase"/>
</dbReference>
<dbReference type="PANTHER" id="PTHR43249">
    <property type="entry name" value="UDP-N-ACETYL-2-AMINO-2-DEOXY-D-GLUCURONATE OXIDASE"/>
    <property type="match status" value="1"/>
</dbReference>
<evidence type="ECO:0000313" key="3">
    <source>
        <dbReference type="EMBL" id="AWB08071.1"/>
    </source>
</evidence>
<dbReference type="KEGG" id="ahu:A6A40_23815"/>
<dbReference type="AlphaFoldDB" id="A0A2R4VUL2"/>
<keyword evidence="4" id="KW-1185">Reference proteome</keyword>
<geneLocation type="plasmid" evidence="3 4">
    <name>pYZ4</name>
</geneLocation>
<protein>
    <submittedName>
        <fullName evidence="3">Oxidoreductase</fullName>
    </submittedName>
</protein>
<organism evidence="3 4">
    <name type="scientific">Azospirillum humicireducens</name>
    <dbReference type="NCBI Taxonomy" id="1226968"/>
    <lineage>
        <taxon>Bacteria</taxon>
        <taxon>Pseudomonadati</taxon>
        <taxon>Pseudomonadota</taxon>
        <taxon>Alphaproteobacteria</taxon>
        <taxon>Rhodospirillales</taxon>
        <taxon>Azospirillaceae</taxon>
        <taxon>Azospirillum</taxon>
    </lineage>
</organism>
<gene>
    <name evidence="3" type="ORF">A6A40_23815</name>
</gene>
<proteinExistence type="predicted"/>
<dbReference type="Gene3D" id="3.40.50.720">
    <property type="entry name" value="NAD(P)-binding Rossmann-like Domain"/>
    <property type="match status" value="1"/>
</dbReference>
<dbReference type="PANTHER" id="PTHR43249:SF1">
    <property type="entry name" value="D-GLUCOSIDE 3-DEHYDROGENASE"/>
    <property type="match status" value="1"/>
</dbReference>
<sequence>MKTFALTGIAGYIAPRHLKAIKETGNRLVAALDPNQSVGIIDSYFPDSHFFTEFERFDRHLDKLRRSGRGIDYLSICSPNYLHDAHIRFALRSHADAICEKPLVLNPWNIDGLAELEAESGRRVHTILQLRHHPAILALRERVAAAPPGRVFDVDLSYLTSRGNWYFASWKGRDDQSGGIATNIGVHFFDMLGWIFGPCRANRVHVLQPDAAAGLLEFSRARVRWFLSINADHLPEVAKVKGQRTWRSITIDGTELEFSEGFTDLHTVSYSEILAGRGYGLEDARPSIELVHAIRNTQPLGLDGDYHPLARQLG</sequence>
<dbReference type="Gene3D" id="3.30.360.10">
    <property type="entry name" value="Dihydrodipicolinate Reductase, domain 2"/>
    <property type="match status" value="1"/>
</dbReference>
<dbReference type="Proteomes" id="UP000077405">
    <property type="component" value="Plasmid pYZ4"/>
</dbReference>
<dbReference type="Pfam" id="PF01408">
    <property type="entry name" value="GFO_IDH_MocA"/>
    <property type="match status" value="1"/>
</dbReference>
<keyword evidence="3" id="KW-0614">Plasmid</keyword>
<dbReference type="RefSeq" id="WP_108548346.1">
    <property type="nucleotide sequence ID" value="NZ_CP028905.1"/>
</dbReference>
<evidence type="ECO:0000259" key="1">
    <source>
        <dbReference type="Pfam" id="PF01408"/>
    </source>
</evidence>
<name>A0A2R4VUL2_9PROT</name>
<dbReference type="GO" id="GO:0000166">
    <property type="term" value="F:nucleotide binding"/>
    <property type="evidence" value="ECO:0007669"/>
    <property type="project" value="InterPro"/>
</dbReference>
<evidence type="ECO:0000313" key="4">
    <source>
        <dbReference type="Proteomes" id="UP000077405"/>
    </source>
</evidence>
<accession>A0A2R4VUL2</accession>
<dbReference type="EMBL" id="CP028905">
    <property type="protein sequence ID" value="AWB08071.1"/>
    <property type="molecule type" value="Genomic_DNA"/>
</dbReference>
<feature type="domain" description="Gfo/Idh/MocA-like oxidoreductase C-terminal" evidence="2">
    <location>
        <begin position="149"/>
        <end position="231"/>
    </location>
</feature>
<dbReference type="OrthoDB" id="9781031at2"/>
<dbReference type="InterPro" id="IPR036291">
    <property type="entry name" value="NAD(P)-bd_dom_sf"/>
</dbReference>
<dbReference type="SUPFAM" id="SSF51735">
    <property type="entry name" value="NAD(P)-binding Rossmann-fold domains"/>
    <property type="match status" value="1"/>
</dbReference>
<dbReference type="InterPro" id="IPR004104">
    <property type="entry name" value="Gfo/Idh/MocA-like_OxRdtase_C"/>
</dbReference>
<evidence type="ECO:0000259" key="2">
    <source>
        <dbReference type="Pfam" id="PF02894"/>
    </source>
</evidence>
<dbReference type="Pfam" id="PF02894">
    <property type="entry name" value="GFO_IDH_MocA_C"/>
    <property type="match status" value="1"/>
</dbReference>